<accession>A0A165PXF4</accession>
<sequence length="150" mass="16832">MAVIGATGARSTTAPQKLDISVFSLRLRRDQRRFFPRADDALHETRRQLMPGFDGKTCTWSQHGLSRPAHGMRTSARSCARAVNVWPSCADAYLLHETPRGHRHWTYHGRTPVGCMQPCRNPGHPEASLLRADDRGRARHGHGPRLQGVH</sequence>
<dbReference type="AlphaFoldDB" id="A0A165PXF4"/>
<gene>
    <name evidence="2" type="ORF">DAEQUDRAFT_319006</name>
</gene>
<dbReference type="EMBL" id="KV429064">
    <property type="protein sequence ID" value="KZT68743.1"/>
    <property type="molecule type" value="Genomic_DNA"/>
</dbReference>
<evidence type="ECO:0000256" key="1">
    <source>
        <dbReference type="SAM" id="MobiDB-lite"/>
    </source>
</evidence>
<reference evidence="2 3" key="1">
    <citation type="journal article" date="2016" name="Mol. Biol. Evol.">
        <title>Comparative Genomics of Early-Diverging Mushroom-Forming Fungi Provides Insights into the Origins of Lignocellulose Decay Capabilities.</title>
        <authorList>
            <person name="Nagy L.G."/>
            <person name="Riley R."/>
            <person name="Tritt A."/>
            <person name="Adam C."/>
            <person name="Daum C."/>
            <person name="Floudas D."/>
            <person name="Sun H."/>
            <person name="Yadav J.S."/>
            <person name="Pangilinan J."/>
            <person name="Larsson K.H."/>
            <person name="Matsuura K."/>
            <person name="Barry K."/>
            <person name="Labutti K."/>
            <person name="Kuo R."/>
            <person name="Ohm R.A."/>
            <person name="Bhattacharya S.S."/>
            <person name="Shirouzu T."/>
            <person name="Yoshinaga Y."/>
            <person name="Martin F.M."/>
            <person name="Grigoriev I.V."/>
            <person name="Hibbett D.S."/>
        </authorList>
    </citation>
    <scope>NUCLEOTIDE SEQUENCE [LARGE SCALE GENOMIC DNA]</scope>
    <source>
        <strain evidence="2 3">L-15889</strain>
    </source>
</reference>
<keyword evidence="3" id="KW-1185">Reference proteome</keyword>
<name>A0A165PXF4_9APHY</name>
<proteinExistence type="predicted"/>
<organism evidence="2 3">
    <name type="scientific">Daedalea quercina L-15889</name>
    <dbReference type="NCBI Taxonomy" id="1314783"/>
    <lineage>
        <taxon>Eukaryota</taxon>
        <taxon>Fungi</taxon>
        <taxon>Dikarya</taxon>
        <taxon>Basidiomycota</taxon>
        <taxon>Agaricomycotina</taxon>
        <taxon>Agaricomycetes</taxon>
        <taxon>Polyporales</taxon>
        <taxon>Fomitopsis</taxon>
    </lineage>
</organism>
<evidence type="ECO:0000313" key="2">
    <source>
        <dbReference type="EMBL" id="KZT68743.1"/>
    </source>
</evidence>
<feature type="region of interest" description="Disordered" evidence="1">
    <location>
        <begin position="126"/>
        <end position="150"/>
    </location>
</feature>
<protein>
    <submittedName>
        <fullName evidence="2">Uncharacterized protein</fullName>
    </submittedName>
</protein>
<evidence type="ECO:0000313" key="3">
    <source>
        <dbReference type="Proteomes" id="UP000076727"/>
    </source>
</evidence>
<dbReference type="Proteomes" id="UP000076727">
    <property type="component" value="Unassembled WGS sequence"/>
</dbReference>